<dbReference type="GO" id="GO:0015616">
    <property type="term" value="F:DNA translocase activity"/>
    <property type="evidence" value="ECO:0007669"/>
    <property type="project" value="TreeGrafter"/>
</dbReference>
<dbReference type="Proteomes" id="UP000582182">
    <property type="component" value="Unassembled WGS sequence"/>
</dbReference>
<evidence type="ECO:0000259" key="2">
    <source>
        <dbReference type="PROSITE" id="PS51192"/>
    </source>
</evidence>
<protein>
    <submittedName>
        <fullName evidence="3">ERC6L protein</fullName>
    </submittedName>
</protein>
<reference evidence="3 4" key="1">
    <citation type="submission" date="2019-09" db="EMBL/GenBank/DDBJ databases">
        <title>Bird 10,000 Genomes (B10K) Project - Family phase.</title>
        <authorList>
            <person name="Zhang G."/>
        </authorList>
    </citation>
    <scope>NUCLEOTIDE SEQUENCE [LARGE SCALE GENOMIC DNA]</scope>
    <source>
        <strain evidence="3">B10K-DU-029-46</strain>
    </source>
</reference>
<keyword evidence="4" id="KW-1185">Reference proteome</keyword>
<dbReference type="PROSITE" id="PS51192">
    <property type="entry name" value="HELICASE_ATP_BIND_1"/>
    <property type="match status" value="1"/>
</dbReference>
<dbReference type="Pfam" id="PF00176">
    <property type="entry name" value="SNF2-rel_dom"/>
    <property type="match status" value="1"/>
</dbReference>
<name>A0A7L3LN70_9CHAR</name>
<evidence type="ECO:0000313" key="3">
    <source>
        <dbReference type="EMBL" id="NXU54548.1"/>
    </source>
</evidence>
<keyword evidence="1" id="KW-0067">ATP-binding</keyword>
<accession>A0A7L3LN70</accession>
<dbReference type="InterPro" id="IPR027417">
    <property type="entry name" value="P-loop_NTPase"/>
</dbReference>
<dbReference type="GO" id="GO:0005524">
    <property type="term" value="F:ATP binding"/>
    <property type="evidence" value="ECO:0007669"/>
    <property type="project" value="InterPro"/>
</dbReference>
<feature type="non-terminal residue" evidence="3">
    <location>
        <position position="1"/>
    </location>
</feature>
<evidence type="ECO:0000313" key="4">
    <source>
        <dbReference type="Proteomes" id="UP000582182"/>
    </source>
</evidence>
<dbReference type="GO" id="GO:0004386">
    <property type="term" value="F:helicase activity"/>
    <property type="evidence" value="ECO:0007669"/>
    <property type="project" value="UniProtKB-KW"/>
</dbReference>
<dbReference type="Gene3D" id="3.40.50.10810">
    <property type="entry name" value="Tandem AAA-ATPase domain"/>
    <property type="match status" value="1"/>
</dbReference>
<comment type="caution">
    <text evidence="3">The sequence shown here is derived from an EMBL/GenBank/DDBJ whole genome shotgun (WGS) entry which is preliminary data.</text>
</comment>
<dbReference type="AlphaFoldDB" id="A0A7L3LN70"/>
<dbReference type="InterPro" id="IPR050496">
    <property type="entry name" value="SNF2_RAD54_helicase_repair"/>
</dbReference>
<dbReference type="InterPro" id="IPR038718">
    <property type="entry name" value="SNF2-like_sf"/>
</dbReference>
<dbReference type="OrthoDB" id="413460at2759"/>
<dbReference type="EMBL" id="VZTY01020915">
    <property type="protein sequence ID" value="NXU54548.1"/>
    <property type="molecule type" value="Genomic_DNA"/>
</dbReference>
<dbReference type="PANTHER" id="PTHR45629">
    <property type="entry name" value="SNF2/RAD54 FAMILY MEMBER"/>
    <property type="match status" value="1"/>
</dbReference>
<evidence type="ECO:0000256" key="1">
    <source>
        <dbReference type="ARBA" id="ARBA00022806"/>
    </source>
</evidence>
<gene>
    <name evidence="3" type="primary">Ercc6l</name>
    <name evidence="3" type="ORF">TURVEL_R13817</name>
</gene>
<keyword evidence="1" id="KW-0547">Nucleotide-binding</keyword>
<feature type="domain" description="Helicase ATP-binding" evidence="2">
    <location>
        <begin position="1"/>
        <end position="86"/>
    </location>
</feature>
<sequence length="86" mass="9658">GGILADDMGLGKTVQVIAFLSGMFDGELLRHVLLVVPTSLINTWTAEFSRWTPGVRLREFYGTSKTERSRNLEKVQRRTGVVITTY</sequence>
<dbReference type="SUPFAM" id="SSF52540">
    <property type="entry name" value="P-loop containing nucleoside triphosphate hydrolases"/>
    <property type="match status" value="1"/>
</dbReference>
<dbReference type="PANTHER" id="PTHR45629:SF7">
    <property type="entry name" value="DNA EXCISION REPAIR PROTEIN ERCC-6-RELATED"/>
    <property type="match status" value="1"/>
</dbReference>
<proteinExistence type="predicted"/>
<dbReference type="InterPro" id="IPR000330">
    <property type="entry name" value="SNF2_N"/>
</dbReference>
<keyword evidence="1" id="KW-0378">Hydrolase</keyword>
<dbReference type="InterPro" id="IPR014001">
    <property type="entry name" value="Helicase_ATP-bd"/>
</dbReference>
<feature type="non-terminal residue" evidence="3">
    <location>
        <position position="86"/>
    </location>
</feature>
<organism evidence="3 4">
    <name type="scientific">Turnix velox</name>
    <name type="common">Little buttonquail</name>
    <dbReference type="NCBI Taxonomy" id="2529409"/>
    <lineage>
        <taxon>Eukaryota</taxon>
        <taxon>Metazoa</taxon>
        <taxon>Chordata</taxon>
        <taxon>Craniata</taxon>
        <taxon>Vertebrata</taxon>
        <taxon>Euteleostomi</taxon>
        <taxon>Archelosauria</taxon>
        <taxon>Archosauria</taxon>
        <taxon>Dinosauria</taxon>
        <taxon>Saurischia</taxon>
        <taxon>Theropoda</taxon>
        <taxon>Coelurosauria</taxon>
        <taxon>Aves</taxon>
        <taxon>Neognathae</taxon>
        <taxon>Neoaves</taxon>
        <taxon>Charadriiformes</taxon>
        <taxon>Turnicidae</taxon>
        <taxon>Turnix</taxon>
    </lineage>
</organism>
<keyword evidence="1" id="KW-0347">Helicase</keyword>